<sequence>MEDELGESIEFQALNDDSQSTSQVRNFFRVPLNNPGKYVVVIKNFPYPLLDIANGGVGFEVSYEPGFTPGDILETCLLDLGGQVFEGLRAEVVHLSPLSDTTWKCGIHWVDLADNVVREMTAIVQNFRKELFTDSRTSLDQDLELKR</sequence>
<protein>
    <recommendedName>
        <fullName evidence="1">PilZ domain-containing protein</fullName>
    </recommendedName>
</protein>
<gene>
    <name evidence="2" type="ordered locus">HRM2_23630</name>
</gene>
<dbReference type="RefSeq" id="WP_015904226.1">
    <property type="nucleotide sequence ID" value="NC_012108.1"/>
</dbReference>
<evidence type="ECO:0000259" key="1">
    <source>
        <dbReference type="Pfam" id="PF07238"/>
    </source>
</evidence>
<keyword evidence="3" id="KW-1185">Reference proteome</keyword>
<dbReference type="InterPro" id="IPR009875">
    <property type="entry name" value="PilZ_domain"/>
</dbReference>
<dbReference type="HOGENOM" id="CLU_1793399_0_0_7"/>
<dbReference type="GO" id="GO:0035438">
    <property type="term" value="F:cyclic-di-GMP binding"/>
    <property type="evidence" value="ECO:0007669"/>
    <property type="project" value="InterPro"/>
</dbReference>
<dbReference type="Pfam" id="PF07238">
    <property type="entry name" value="PilZ"/>
    <property type="match status" value="1"/>
</dbReference>
<proteinExistence type="predicted"/>
<dbReference type="AlphaFoldDB" id="C0QFP0"/>
<dbReference type="KEGG" id="dat:HRM2_23630"/>
<feature type="domain" description="PilZ" evidence="1">
    <location>
        <begin position="23"/>
        <end position="124"/>
    </location>
</feature>
<evidence type="ECO:0000313" key="3">
    <source>
        <dbReference type="Proteomes" id="UP000000442"/>
    </source>
</evidence>
<reference evidence="2 3" key="1">
    <citation type="journal article" date="2009" name="Environ. Microbiol.">
        <title>Genome sequence of Desulfobacterium autotrophicum HRM2, a marine sulfate reducer oxidizing organic carbon completely to carbon dioxide.</title>
        <authorList>
            <person name="Strittmatter A.W."/>
            <person name="Liesegang H."/>
            <person name="Rabus R."/>
            <person name="Decker I."/>
            <person name="Amann J."/>
            <person name="Andres S."/>
            <person name="Henne A."/>
            <person name="Fricke W.F."/>
            <person name="Martinez-Arias R."/>
            <person name="Bartels D."/>
            <person name="Goesmann A."/>
            <person name="Krause L."/>
            <person name="Puehler A."/>
            <person name="Klenk H.P."/>
            <person name="Richter M."/>
            <person name="Schuler M."/>
            <person name="Gloeckner F.O."/>
            <person name="Meyerdierks A."/>
            <person name="Gottschalk G."/>
            <person name="Amann R."/>
        </authorList>
    </citation>
    <scope>NUCLEOTIDE SEQUENCE [LARGE SCALE GENOMIC DNA]</scope>
    <source>
        <strain evidence="3">ATCC 43914 / DSM 3382 / HRM2</strain>
    </source>
</reference>
<evidence type="ECO:0000313" key="2">
    <source>
        <dbReference type="EMBL" id="ACN15458.1"/>
    </source>
</evidence>
<accession>C0QFP0</accession>
<organism evidence="2 3">
    <name type="scientific">Desulforapulum autotrophicum (strain ATCC 43914 / DSM 3382 / VKM B-1955 / HRM2)</name>
    <name type="common">Desulfobacterium autotrophicum</name>
    <dbReference type="NCBI Taxonomy" id="177437"/>
    <lineage>
        <taxon>Bacteria</taxon>
        <taxon>Pseudomonadati</taxon>
        <taxon>Thermodesulfobacteriota</taxon>
        <taxon>Desulfobacteria</taxon>
        <taxon>Desulfobacterales</taxon>
        <taxon>Desulfobacteraceae</taxon>
        <taxon>Desulforapulum</taxon>
    </lineage>
</organism>
<dbReference type="Gene3D" id="2.40.10.220">
    <property type="entry name" value="predicted glycosyltransferase like domains"/>
    <property type="match status" value="1"/>
</dbReference>
<dbReference type="OrthoDB" id="6119761at2"/>
<dbReference type="eggNOG" id="ENOG5033GWK">
    <property type="taxonomic scope" value="Bacteria"/>
</dbReference>
<name>C0QFP0_DESAH</name>
<dbReference type="STRING" id="177437.HRM2_23630"/>
<dbReference type="Proteomes" id="UP000000442">
    <property type="component" value="Chromosome"/>
</dbReference>
<dbReference type="EMBL" id="CP001087">
    <property type="protein sequence ID" value="ACN15458.1"/>
    <property type="molecule type" value="Genomic_DNA"/>
</dbReference>